<evidence type="ECO:0000256" key="2">
    <source>
        <dbReference type="ARBA" id="ARBA00023125"/>
    </source>
</evidence>
<gene>
    <name evidence="5" type="ORF">AS033_12370</name>
    <name evidence="6" type="ORF">RSA11_08640</name>
    <name evidence="7" type="ORF">SZL87_13060</name>
</gene>
<evidence type="ECO:0000256" key="3">
    <source>
        <dbReference type="ARBA" id="ARBA00023163"/>
    </source>
</evidence>
<dbReference type="GO" id="GO:0003677">
    <property type="term" value="F:DNA binding"/>
    <property type="evidence" value="ECO:0007669"/>
    <property type="project" value="UniProtKB-KW"/>
</dbReference>
<dbReference type="Gene3D" id="1.10.10.10">
    <property type="entry name" value="Winged helix-like DNA-binding domain superfamily/Winged helix DNA-binding domain"/>
    <property type="match status" value="1"/>
</dbReference>
<dbReference type="EMBL" id="LDQV01000021">
    <property type="protein sequence ID" value="KTR26640.1"/>
    <property type="molecule type" value="Genomic_DNA"/>
</dbReference>
<proteinExistence type="predicted"/>
<reference evidence="5 8" key="1">
    <citation type="journal article" date="2015" name="Int. J. Syst. Evol. Microbiol.">
        <title>Exiguobacterium enclense sp. nov., isolated from sediment.</title>
        <authorList>
            <person name="Dastager S.G."/>
            <person name="Mawlankar R."/>
            <person name="Sonalkar V.V."/>
            <person name="Thorat M.N."/>
            <person name="Mual P."/>
            <person name="Verma A."/>
            <person name="Krishnamurthi S."/>
            <person name="Tang S.K."/>
            <person name="Li W.J."/>
        </authorList>
    </citation>
    <scope>NUCLEOTIDE SEQUENCE [LARGE SCALE GENOMIC DNA]</scope>
    <source>
        <strain evidence="5 8">NIO-1109</strain>
    </source>
</reference>
<evidence type="ECO:0000313" key="8">
    <source>
        <dbReference type="Proteomes" id="UP000053797"/>
    </source>
</evidence>
<dbReference type="GeneID" id="90838087"/>
<organism evidence="5 8">
    <name type="scientific">Exiguobacterium indicum</name>
    <dbReference type="NCBI Taxonomy" id="296995"/>
    <lineage>
        <taxon>Bacteria</taxon>
        <taxon>Bacillati</taxon>
        <taxon>Bacillota</taxon>
        <taxon>Bacilli</taxon>
        <taxon>Bacillales</taxon>
        <taxon>Bacillales Family XII. Incertae Sedis</taxon>
        <taxon>Exiguobacterium</taxon>
    </lineage>
</organism>
<keyword evidence="10" id="KW-1185">Reference proteome</keyword>
<evidence type="ECO:0000313" key="9">
    <source>
        <dbReference type="Proteomes" id="UP000072605"/>
    </source>
</evidence>
<dbReference type="PANTHER" id="PTHR33164:SF56">
    <property type="entry name" value="HTH-TYPE TRANSCRIPTIONAL REGULATOR MHQR"/>
    <property type="match status" value="1"/>
</dbReference>
<dbReference type="GO" id="GO:0006950">
    <property type="term" value="P:response to stress"/>
    <property type="evidence" value="ECO:0007669"/>
    <property type="project" value="TreeGrafter"/>
</dbReference>
<reference evidence="7 10" key="3">
    <citation type="submission" date="2023-12" db="EMBL/GenBank/DDBJ databases">
        <authorList>
            <person name="Easwaran N."/>
            <person name="Lazarus H.P.S."/>
        </authorList>
    </citation>
    <scope>NUCLEOTIDE SEQUENCE [LARGE SCALE GENOMIC DNA]</scope>
    <source>
        <strain evidence="7 10">VIT-2023</strain>
    </source>
</reference>
<dbReference type="InterPro" id="IPR036388">
    <property type="entry name" value="WH-like_DNA-bd_sf"/>
</dbReference>
<name>A0A0V8GE24_9BACL</name>
<evidence type="ECO:0000259" key="4">
    <source>
        <dbReference type="PROSITE" id="PS50995"/>
    </source>
</evidence>
<dbReference type="AlphaFoldDB" id="A0A0V8GE24"/>
<evidence type="ECO:0000256" key="1">
    <source>
        <dbReference type="ARBA" id="ARBA00023015"/>
    </source>
</evidence>
<dbReference type="PRINTS" id="PR00598">
    <property type="entry name" value="HTHMARR"/>
</dbReference>
<dbReference type="SUPFAM" id="SSF46785">
    <property type="entry name" value="Winged helix' DNA-binding domain"/>
    <property type="match status" value="1"/>
</dbReference>
<reference evidence="6 9" key="2">
    <citation type="journal article" date="2016" name="Front. Microbiol.">
        <title>Genomic Resource of Rice Seed Associated Bacteria.</title>
        <authorList>
            <person name="Midha S."/>
            <person name="Bansal K."/>
            <person name="Sharma S."/>
            <person name="Kumar N."/>
            <person name="Patil P.P."/>
            <person name="Chaudhry V."/>
            <person name="Patil P.B."/>
        </authorList>
    </citation>
    <scope>NUCLEOTIDE SEQUENCE [LARGE SCALE GENOMIC DNA]</scope>
    <source>
        <strain evidence="6 9">RSA11</strain>
    </source>
</reference>
<dbReference type="PROSITE" id="PS50995">
    <property type="entry name" value="HTH_MARR_2"/>
    <property type="match status" value="1"/>
</dbReference>
<dbReference type="InterPro" id="IPR036390">
    <property type="entry name" value="WH_DNA-bd_sf"/>
</dbReference>
<dbReference type="InterPro" id="IPR000835">
    <property type="entry name" value="HTH_MarR-typ"/>
</dbReference>
<comment type="caution">
    <text evidence="5">The sequence shown here is derived from an EMBL/GenBank/DDBJ whole genome shotgun (WGS) entry which is preliminary data.</text>
</comment>
<evidence type="ECO:0000313" key="10">
    <source>
        <dbReference type="Proteomes" id="UP001387110"/>
    </source>
</evidence>
<evidence type="ECO:0000313" key="7">
    <source>
        <dbReference type="EMBL" id="MEI4463348.1"/>
    </source>
</evidence>
<dbReference type="RefSeq" id="WP_023469710.1">
    <property type="nucleotide sequence ID" value="NZ_FMYN01000004.1"/>
</dbReference>
<dbReference type="InterPro" id="IPR039422">
    <property type="entry name" value="MarR/SlyA-like"/>
</dbReference>
<sequence length="152" mass="17157">MESTDSKLALKMLVVLSRTMHAVTEQVKADIKTHQLNLSEFGVLELLYHKGDTPLQQIGDKILLTSGSVTYVVDKLEKRGLIARKSCATDRRVTFGTLTEAGRELMEETFPKHEAFLADLFNDLSVSEKEQLIDQLKRIGLRAEHYTPLENV</sequence>
<dbReference type="PANTHER" id="PTHR33164">
    <property type="entry name" value="TRANSCRIPTIONAL REGULATOR, MARR FAMILY"/>
    <property type="match status" value="1"/>
</dbReference>
<dbReference type="EMBL" id="LNQL01000004">
    <property type="protein sequence ID" value="KSU48410.1"/>
    <property type="molecule type" value="Genomic_DNA"/>
</dbReference>
<dbReference type="PROSITE" id="PS01117">
    <property type="entry name" value="HTH_MARR_1"/>
    <property type="match status" value="1"/>
</dbReference>
<evidence type="ECO:0000313" key="5">
    <source>
        <dbReference type="EMBL" id="KSU48410.1"/>
    </source>
</evidence>
<evidence type="ECO:0000313" key="6">
    <source>
        <dbReference type="EMBL" id="KTR26640.1"/>
    </source>
</evidence>
<accession>A0A0V8GE24</accession>
<dbReference type="Proteomes" id="UP000072605">
    <property type="component" value="Unassembled WGS sequence"/>
</dbReference>
<protein>
    <submittedName>
        <fullName evidence="5 7">Transcriptional regulator</fullName>
    </submittedName>
</protein>
<feature type="domain" description="HTH marR-type" evidence="4">
    <location>
        <begin position="6"/>
        <end position="141"/>
    </location>
</feature>
<dbReference type="InterPro" id="IPR023187">
    <property type="entry name" value="Tscrpt_reg_MarR-type_CS"/>
</dbReference>
<keyword evidence="2" id="KW-0238">DNA-binding</keyword>
<dbReference type="OrthoDB" id="9799747at2"/>
<dbReference type="Pfam" id="PF01047">
    <property type="entry name" value="MarR"/>
    <property type="match status" value="1"/>
</dbReference>
<dbReference type="GO" id="GO:0003700">
    <property type="term" value="F:DNA-binding transcription factor activity"/>
    <property type="evidence" value="ECO:0007669"/>
    <property type="project" value="InterPro"/>
</dbReference>
<dbReference type="Proteomes" id="UP000053797">
    <property type="component" value="Unassembled WGS sequence"/>
</dbReference>
<keyword evidence="3" id="KW-0804">Transcription</keyword>
<dbReference type="SMART" id="SM00347">
    <property type="entry name" value="HTH_MARR"/>
    <property type="match status" value="1"/>
</dbReference>
<dbReference type="Proteomes" id="UP001387110">
    <property type="component" value="Unassembled WGS sequence"/>
</dbReference>
<dbReference type="EMBL" id="JBAWKY010000004">
    <property type="protein sequence ID" value="MEI4463348.1"/>
    <property type="molecule type" value="Genomic_DNA"/>
</dbReference>
<keyword evidence="1" id="KW-0805">Transcription regulation</keyword>